<dbReference type="NCBIfam" id="TIGR00229">
    <property type="entry name" value="sensory_box"/>
    <property type="match status" value="1"/>
</dbReference>
<keyword evidence="13" id="KW-1185">Reference proteome</keyword>
<feature type="region of interest" description="Disordered" evidence="8">
    <location>
        <begin position="808"/>
        <end position="851"/>
    </location>
</feature>
<dbReference type="PANTHER" id="PTHR45339">
    <property type="entry name" value="HYBRID SIGNAL TRANSDUCTION HISTIDINE KINASE J"/>
    <property type="match status" value="1"/>
</dbReference>
<sequence length="907" mass="101454">MPIPAISRKGSHTGTTFFDILNDDPDEILENEKDTSYQEPQDCVHKPRKTRFQRYKLFLVCAAWFIVTSVVGGNLFYYSSRMDRQSMQEKLASNCQQSTNILKSTLSRLINDLSNHAYFVSSVGQGMTYEMFSTFTSYATKDSLKYALAWQPQVKQHEREEWEAQNGINITIVQETSSMLLKTPSPMQPYYYPILYGVMYDTEHIGIDVLQTNRSDTILKALGTLKTAVSPISEFKLMGFDGIRIYLPVLVNLYLTDKGDYSTFRNNHTKVHENVLGLVSLSVSIQNILTNAINISDGNYIRIIDKTGNDYMIYSNNGKEELPGDIFEYREELSFGDREWHISCYSPPLPFFPSKTKSSLFFAIILCTIFSTIILFILTKKYLKAKELVSIRSKMLQDSNALVTDMATNSKAILMSITDPLLLFNRDGKITGANAYALSRTGYTSDDISSSSELAIKDVINIAQWTGSVTRLVIEPGMREVTITCKNGSQFFAEANFSAQTVIGSNYAQVVTFRDISAKKQAAIDLWNAKNKAEKADKSKGDILLYLCHEIRNPVHAIGGYARLLMEQMEDEDEPSEEMENILCSSKFLSELVNEVLDLANLHDNDLVLNERTISLAELLATINHLTSPMEGSKYQLTSTLTGSGQVRVVCDPSALQLVIHRLGCLLSDSTSIDDHEEALMRVDVVLVKEDAECAIIKYLIQCPNKVIPSHYLAVDFDPLAQGNGSMGDQFGMKGISLTLTRIMIQKLGGKLISTSDTRIGTQFSFELQFKRSPDHPSSSSSSRPLHHTSQRALWMRIQALQRASHILRGQPPSSGPAHQRSPARRGNRSSHAQNQTRTGPAITEKSSRLLTKNGYDVTTANNGLEAVEAVERSPDYDIALLDIHMPLMGGLEAGRAMRERLGFQDR</sequence>
<dbReference type="SUPFAM" id="SSF55785">
    <property type="entry name" value="PYP-like sensor domain (PAS domain)"/>
    <property type="match status" value="1"/>
</dbReference>
<dbReference type="InterPro" id="IPR036890">
    <property type="entry name" value="HATPase_C_sf"/>
</dbReference>
<dbReference type="PROSITE" id="PS50109">
    <property type="entry name" value="HIS_KIN"/>
    <property type="match status" value="1"/>
</dbReference>
<name>A0A1Y1Z588_9FUNG</name>
<evidence type="ECO:0000256" key="6">
    <source>
        <dbReference type="ARBA" id="ARBA00023136"/>
    </source>
</evidence>
<keyword evidence="3 9" id="KW-0812">Transmembrane</keyword>
<dbReference type="OrthoDB" id="60033at2759"/>
<dbReference type="InterPro" id="IPR001789">
    <property type="entry name" value="Sig_transdc_resp-reg_receiver"/>
</dbReference>
<dbReference type="Pfam" id="PF03924">
    <property type="entry name" value="CHASE"/>
    <property type="match status" value="1"/>
</dbReference>
<evidence type="ECO:0000256" key="3">
    <source>
        <dbReference type="ARBA" id="ARBA00022692"/>
    </source>
</evidence>
<dbReference type="Proteomes" id="UP000193498">
    <property type="component" value="Unassembled WGS sequence"/>
</dbReference>
<dbReference type="Gene3D" id="3.30.450.20">
    <property type="entry name" value="PAS domain"/>
    <property type="match status" value="1"/>
</dbReference>
<dbReference type="Pfam" id="PF00512">
    <property type="entry name" value="HisKA"/>
    <property type="match status" value="1"/>
</dbReference>
<proteinExistence type="predicted"/>
<dbReference type="SUPFAM" id="SSF52172">
    <property type="entry name" value="CheY-like"/>
    <property type="match status" value="1"/>
</dbReference>
<dbReference type="Pfam" id="PF00072">
    <property type="entry name" value="Response_reg"/>
    <property type="match status" value="1"/>
</dbReference>
<evidence type="ECO:0000256" key="7">
    <source>
        <dbReference type="PROSITE-ProRule" id="PRU00169"/>
    </source>
</evidence>
<dbReference type="InterPro" id="IPR006189">
    <property type="entry name" value="CHASE_dom"/>
</dbReference>
<comment type="subcellular location">
    <subcellularLocation>
        <location evidence="1">Membrane</location>
    </subcellularLocation>
</comment>
<evidence type="ECO:0000259" key="10">
    <source>
        <dbReference type="PROSITE" id="PS50109"/>
    </source>
</evidence>
<feature type="domain" description="Response regulatory" evidence="11">
    <location>
        <begin position="833"/>
        <end position="907"/>
    </location>
</feature>
<dbReference type="PROSITE" id="PS50110">
    <property type="entry name" value="RESPONSE_REGULATORY"/>
    <property type="match status" value="1"/>
</dbReference>
<evidence type="ECO:0000256" key="1">
    <source>
        <dbReference type="ARBA" id="ARBA00004370"/>
    </source>
</evidence>
<dbReference type="Gene3D" id="1.10.287.130">
    <property type="match status" value="1"/>
</dbReference>
<dbReference type="Gene3D" id="3.40.50.2300">
    <property type="match status" value="1"/>
</dbReference>
<dbReference type="InterPro" id="IPR035965">
    <property type="entry name" value="PAS-like_dom_sf"/>
</dbReference>
<dbReference type="SUPFAM" id="SSF55874">
    <property type="entry name" value="ATPase domain of HSP90 chaperone/DNA topoisomerase II/histidine kinase"/>
    <property type="match status" value="1"/>
</dbReference>
<feature type="transmembrane region" description="Helical" evidence="9">
    <location>
        <begin position="57"/>
        <end position="78"/>
    </location>
</feature>
<feature type="modified residue" description="4-aspartylphosphate" evidence="7">
    <location>
        <position position="883"/>
    </location>
</feature>
<feature type="domain" description="Histidine kinase" evidence="10">
    <location>
        <begin position="546"/>
        <end position="772"/>
    </location>
</feature>
<evidence type="ECO:0000256" key="9">
    <source>
        <dbReference type="SAM" id="Phobius"/>
    </source>
</evidence>
<dbReference type="STRING" id="1314790.A0A1Y1Z588"/>
<dbReference type="InterPro" id="IPR036097">
    <property type="entry name" value="HisK_dim/P_sf"/>
</dbReference>
<dbReference type="EMBL" id="MCFE01000025">
    <property type="protein sequence ID" value="ORY05410.1"/>
    <property type="molecule type" value="Genomic_DNA"/>
</dbReference>
<keyword evidence="2 7" id="KW-0597">Phosphoprotein</keyword>
<dbReference type="CDD" id="cd00082">
    <property type="entry name" value="HisKA"/>
    <property type="match status" value="1"/>
</dbReference>
<dbReference type="GO" id="GO:0000155">
    <property type="term" value="F:phosphorelay sensor kinase activity"/>
    <property type="evidence" value="ECO:0007669"/>
    <property type="project" value="InterPro"/>
</dbReference>
<feature type="compositionally biased region" description="Polar residues" evidence="8">
    <location>
        <begin position="830"/>
        <end position="839"/>
    </location>
</feature>
<dbReference type="InterPro" id="IPR005467">
    <property type="entry name" value="His_kinase_dom"/>
</dbReference>
<protein>
    <submittedName>
        <fullName evidence="12">Uncharacterized protein</fullName>
    </submittedName>
</protein>
<dbReference type="SMART" id="SM00388">
    <property type="entry name" value="HisKA"/>
    <property type="match status" value="1"/>
</dbReference>
<dbReference type="InterPro" id="IPR000014">
    <property type="entry name" value="PAS"/>
</dbReference>
<feature type="transmembrane region" description="Helical" evidence="9">
    <location>
        <begin position="360"/>
        <end position="378"/>
    </location>
</feature>
<accession>A0A1Y1Z588</accession>
<keyword evidence="4 9" id="KW-1133">Transmembrane helix</keyword>
<comment type="caution">
    <text evidence="12">The sequence shown here is derived from an EMBL/GenBank/DDBJ whole genome shotgun (WGS) entry which is preliminary data.</text>
</comment>
<dbReference type="Gene3D" id="3.30.450.350">
    <property type="entry name" value="CHASE domain"/>
    <property type="match status" value="1"/>
</dbReference>
<gene>
    <name evidence="12" type="ORF">K493DRAFT_296463</name>
</gene>
<dbReference type="InterPro" id="IPR011006">
    <property type="entry name" value="CheY-like_superfamily"/>
</dbReference>
<organism evidence="12 13">
    <name type="scientific">Basidiobolus meristosporus CBS 931.73</name>
    <dbReference type="NCBI Taxonomy" id="1314790"/>
    <lineage>
        <taxon>Eukaryota</taxon>
        <taxon>Fungi</taxon>
        <taxon>Fungi incertae sedis</taxon>
        <taxon>Zoopagomycota</taxon>
        <taxon>Entomophthoromycotina</taxon>
        <taxon>Basidiobolomycetes</taxon>
        <taxon>Basidiobolales</taxon>
        <taxon>Basidiobolaceae</taxon>
        <taxon>Basidiobolus</taxon>
    </lineage>
</organism>
<dbReference type="InterPro" id="IPR003661">
    <property type="entry name" value="HisK_dim/P_dom"/>
</dbReference>
<evidence type="ECO:0000256" key="4">
    <source>
        <dbReference type="ARBA" id="ARBA00022989"/>
    </source>
</evidence>
<dbReference type="GO" id="GO:0016020">
    <property type="term" value="C:membrane"/>
    <property type="evidence" value="ECO:0007669"/>
    <property type="project" value="UniProtKB-SubCell"/>
</dbReference>
<keyword evidence="6 9" id="KW-0472">Membrane</keyword>
<evidence type="ECO:0000259" key="11">
    <source>
        <dbReference type="PROSITE" id="PS50110"/>
    </source>
</evidence>
<dbReference type="SUPFAM" id="SSF47384">
    <property type="entry name" value="Homodimeric domain of signal transducing histidine kinase"/>
    <property type="match status" value="1"/>
</dbReference>
<evidence type="ECO:0000313" key="13">
    <source>
        <dbReference type="Proteomes" id="UP000193498"/>
    </source>
</evidence>
<evidence type="ECO:0000256" key="8">
    <source>
        <dbReference type="SAM" id="MobiDB-lite"/>
    </source>
</evidence>
<keyword evidence="5" id="KW-0902">Two-component regulatory system</keyword>
<evidence type="ECO:0000256" key="5">
    <source>
        <dbReference type="ARBA" id="ARBA00023012"/>
    </source>
</evidence>
<reference evidence="12 13" key="1">
    <citation type="submission" date="2016-07" db="EMBL/GenBank/DDBJ databases">
        <title>Pervasive Adenine N6-methylation of Active Genes in Fungi.</title>
        <authorList>
            <consortium name="DOE Joint Genome Institute"/>
            <person name="Mondo S.J."/>
            <person name="Dannebaum R.O."/>
            <person name="Kuo R.C."/>
            <person name="Labutti K."/>
            <person name="Haridas S."/>
            <person name="Kuo A."/>
            <person name="Salamov A."/>
            <person name="Ahrendt S.R."/>
            <person name="Lipzen A."/>
            <person name="Sullivan W."/>
            <person name="Andreopoulos W.B."/>
            <person name="Clum A."/>
            <person name="Lindquist E."/>
            <person name="Daum C."/>
            <person name="Ramamoorthy G.K."/>
            <person name="Gryganskyi A."/>
            <person name="Culley D."/>
            <person name="Magnuson J.K."/>
            <person name="James T.Y."/>
            <person name="O'Malley M.A."/>
            <person name="Stajich J.E."/>
            <person name="Spatafora J.W."/>
            <person name="Visel A."/>
            <person name="Grigoriev I.V."/>
        </authorList>
    </citation>
    <scope>NUCLEOTIDE SEQUENCE [LARGE SCALE GENOMIC DNA]</scope>
    <source>
        <strain evidence="12 13">CBS 931.73</strain>
    </source>
</reference>
<evidence type="ECO:0000313" key="12">
    <source>
        <dbReference type="EMBL" id="ORY05410.1"/>
    </source>
</evidence>
<dbReference type="AlphaFoldDB" id="A0A1Y1Z588"/>
<dbReference type="InParanoid" id="A0A1Y1Z588"/>
<dbReference type="PANTHER" id="PTHR45339:SF1">
    <property type="entry name" value="HYBRID SIGNAL TRANSDUCTION HISTIDINE KINASE J"/>
    <property type="match status" value="1"/>
</dbReference>
<evidence type="ECO:0000256" key="2">
    <source>
        <dbReference type="ARBA" id="ARBA00022553"/>
    </source>
</evidence>
<dbReference type="CDD" id="cd17546">
    <property type="entry name" value="REC_hyHK_CKI1_RcsC-like"/>
    <property type="match status" value="1"/>
</dbReference>
<dbReference type="InterPro" id="IPR042240">
    <property type="entry name" value="CHASE_sf"/>
</dbReference>